<evidence type="ECO:0000313" key="1">
    <source>
        <dbReference type="EMBL" id="PZQ99231.1"/>
    </source>
</evidence>
<reference evidence="1 2" key="1">
    <citation type="submission" date="2017-08" db="EMBL/GenBank/DDBJ databases">
        <title>Infants hospitalized years apart are colonized by the same room-sourced microbial strains.</title>
        <authorList>
            <person name="Brooks B."/>
            <person name="Olm M.R."/>
            <person name="Firek B.A."/>
            <person name="Baker R."/>
            <person name="Thomas B.C."/>
            <person name="Morowitz M.J."/>
            <person name="Banfield J.F."/>
        </authorList>
    </citation>
    <scope>NUCLEOTIDE SEQUENCE [LARGE SCALE GENOMIC DNA]</scope>
    <source>
        <strain evidence="1">S2_003_000_R2_11</strain>
    </source>
</reference>
<comment type="caution">
    <text evidence="1">The sequence shown here is derived from an EMBL/GenBank/DDBJ whole genome shotgun (WGS) entry which is preliminary data.</text>
</comment>
<name>A0A2W5S848_CERSP</name>
<sequence length="125" mass="13804">MTHHPETAELQRLPDDVIERVARAWAGIDGKTALFDECKVDPEAEEAEGTYEGYRSDAEELLRRSDLAAQVIRLTEALRESDRLLAIVYAAYVSFEADMIENAPPEEGWAAQVEAHFAALGGDNG</sequence>
<dbReference type="EMBL" id="QFQS01000001">
    <property type="protein sequence ID" value="PZQ99231.1"/>
    <property type="molecule type" value="Genomic_DNA"/>
</dbReference>
<proteinExistence type="predicted"/>
<organism evidence="1 2">
    <name type="scientific">Cereibacter sphaeroides</name>
    <name type="common">Rhodobacter sphaeroides</name>
    <dbReference type="NCBI Taxonomy" id="1063"/>
    <lineage>
        <taxon>Bacteria</taxon>
        <taxon>Pseudomonadati</taxon>
        <taxon>Pseudomonadota</taxon>
        <taxon>Alphaproteobacteria</taxon>
        <taxon>Rhodobacterales</taxon>
        <taxon>Paracoccaceae</taxon>
        <taxon>Cereibacter</taxon>
    </lineage>
</organism>
<evidence type="ECO:0000313" key="2">
    <source>
        <dbReference type="Proteomes" id="UP000248975"/>
    </source>
</evidence>
<protein>
    <submittedName>
        <fullName evidence="1">Uncharacterized protein</fullName>
    </submittedName>
</protein>
<dbReference type="Proteomes" id="UP000248975">
    <property type="component" value="Unassembled WGS sequence"/>
</dbReference>
<gene>
    <name evidence="1" type="ORF">DI533_00550</name>
</gene>
<accession>A0A2W5S848</accession>
<dbReference type="AlphaFoldDB" id="A0A2W5S848"/>